<feature type="region of interest" description="Disordered" evidence="14">
    <location>
        <begin position="32"/>
        <end position="88"/>
    </location>
</feature>
<comment type="caution">
    <text evidence="17">The sequence shown here is derived from an EMBL/GenBank/DDBJ whole genome shotgun (WGS) entry which is preliminary data.</text>
</comment>
<dbReference type="GO" id="GO:0007219">
    <property type="term" value="P:Notch signaling pathway"/>
    <property type="evidence" value="ECO:0007669"/>
    <property type="project" value="UniProtKB-KW"/>
</dbReference>
<dbReference type="FunFam" id="2.10.25.10:FF:000143">
    <property type="entry name" value="Protein crumbs 1"/>
    <property type="match status" value="1"/>
</dbReference>
<keyword evidence="18" id="KW-1185">Reference proteome</keyword>
<reference evidence="17" key="2">
    <citation type="journal article" date="2023" name="Science">
        <title>Genomic signatures of disease resistance in endangered staghorn corals.</title>
        <authorList>
            <person name="Vollmer S.V."/>
            <person name="Selwyn J.D."/>
            <person name="Despard B.A."/>
            <person name="Roesel C.L."/>
        </authorList>
    </citation>
    <scope>NUCLEOTIDE SEQUENCE</scope>
    <source>
        <strain evidence="17">K2</strain>
    </source>
</reference>
<sequence length="642" mass="71243">MKTRLREIILSFVLLIILQEIGARPNVKDGRLSKETMAKTKQDARKQKQTKLALREPTNNKQHGVRKSRISKPLKDSKALSSLKHNNKERKRQFIIHPALHALSHPYMFMRPPPMTQRTIVTTRIPRPPMAIPYNGLLSRGLYGGMHHYVSPFSMFDPMRMYAGGEEDEEEGHCNPNPCQNGATCNEVRDGYECMCAPGFKGTDCDEENKCHPNPCRNGGICTEANGGFICTCMEGYKGTNCEEKNKCQPNPCRNGGTCTEMDDGFECSCPAEYKGPTCEVENLCFMNPCLNGGTCMEALGTHTCMCLEGFSGSACEIESKCRSNPCRNGGTCFDNHNSYTCSCLAGFSGINCETMVSVCDSNPCLNSGTCLNQGPNIYKCVCPHGFRGKNCEMEKKCEPNPCQNSGICRELIEEEDYKCECTRGFRGKDCEEEINLCESNPCSNGGTCSQFANSYHCLCVEGFRGINCQAERVFRKSQEHTNANVQRDSEDTTVKRSSSVIRLLAKMVAPVLKTVGDTHVPVSQASKESIAQTKTAVTQARVNMEEFASPKDPHTNVTAPCTGLASTVKPQARLHTLWPTRARPRRMAAVQTEKHLPQDLTKRDVPVLQDKYKQPEAAVILRGSVFHSIKSVFEKTMKNSL</sequence>
<feature type="domain" description="EGF-like" evidence="16">
    <location>
        <begin position="281"/>
        <end position="317"/>
    </location>
</feature>
<dbReference type="FunFam" id="2.10.25.10:FF:000255">
    <property type="entry name" value="Sushi, nidogen and EGF-like domains 1"/>
    <property type="match status" value="2"/>
</dbReference>
<evidence type="ECO:0000256" key="4">
    <source>
        <dbReference type="ARBA" id="ARBA00022692"/>
    </source>
</evidence>
<dbReference type="Pfam" id="PF00008">
    <property type="entry name" value="EGF"/>
    <property type="match status" value="8"/>
</dbReference>
<keyword evidence="6" id="KW-0677">Repeat</keyword>
<evidence type="ECO:0000256" key="12">
    <source>
        <dbReference type="ARBA" id="ARBA00023180"/>
    </source>
</evidence>
<feature type="chain" id="PRO_5042055088" evidence="15">
    <location>
        <begin position="24"/>
        <end position="642"/>
    </location>
</feature>
<keyword evidence="12" id="KW-0325">Glycoprotein</keyword>
<feature type="domain" description="EGF-like" evidence="16">
    <location>
        <begin position="394"/>
        <end position="432"/>
    </location>
</feature>
<keyword evidence="11 13" id="KW-1015">Disulfide bond</keyword>
<evidence type="ECO:0000259" key="16">
    <source>
        <dbReference type="PROSITE" id="PS50026"/>
    </source>
</evidence>
<evidence type="ECO:0000256" key="2">
    <source>
        <dbReference type="ARBA" id="ARBA00022473"/>
    </source>
</evidence>
<evidence type="ECO:0000256" key="9">
    <source>
        <dbReference type="ARBA" id="ARBA00022989"/>
    </source>
</evidence>
<feature type="disulfide bond" evidence="13">
    <location>
        <begin position="344"/>
        <end position="353"/>
    </location>
</feature>
<dbReference type="InterPro" id="IPR000152">
    <property type="entry name" value="EGF-type_Asp/Asn_hydroxyl_site"/>
</dbReference>
<dbReference type="Gene3D" id="2.10.25.10">
    <property type="entry name" value="Laminin"/>
    <property type="match status" value="8"/>
</dbReference>
<evidence type="ECO:0000256" key="8">
    <source>
        <dbReference type="ARBA" id="ARBA00022976"/>
    </source>
</evidence>
<dbReference type="GO" id="GO:0005886">
    <property type="term" value="C:plasma membrane"/>
    <property type="evidence" value="ECO:0007669"/>
    <property type="project" value="TreeGrafter"/>
</dbReference>
<evidence type="ECO:0000256" key="10">
    <source>
        <dbReference type="ARBA" id="ARBA00023136"/>
    </source>
</evidence>
<dbReference type="GO" id="GO:0032991">
    <property type="term" value="C:protein-containing complex"/>
    <property type="evidence" value="ECO:0007669"/>
    <property type="project" value="TreeGrafter"/>
</dbReference>
<keyword evidence="5 15" id="KW-0732">Signal</keyword>
<feature type="signal peptide" evidence="15">
    <location>
        <begin position="1"/>
        <end position="23"/>
    </location>
</feature>
<feature type="compositionally biased region" description="Basic and acidic residues" evidence="14">
    <location>
        <begin position="32"/>
        <end position="46"/>
    </location>
</feature>
<dbReference type="PANTHER" id="PTHR24049:SF22">
    <property type="entry name" value="DROSOPHILA CRUMBS HOMOLOG"/>
    <property type="match status" value="1"/>
</dbReference>
<comment type="subcellular location">
    <subcellularLocation>
        <location evidence="1">Membrane</location>
        <topology evidence="1">Single-pass type I membrane protein</topology>
    </subcellularLocation>
</comment>
<evidence type="ECO:0000256" key="14">
    <source>
        <dbReference type="SAM" id="MobiDB-lite"/>
    </source>
</evidence>
<dbReference type="InterPro" id="IPR000742">
    <property type="entry name" value="EGF"/>
</dbReference>
<dbReference type="InterPro" id="IPR051022">
    <property type="entry name" value="Notch_Cell-Fate_Det"/>
</dbReference>
<feature type="domain" description="EGF-like" evidence="16">
    <location>
        <begin position="207"/>
        <end position="243"/>
    </location>
</feature>
<feature type="disulfide bond" evidence="13">
    <location>
        <begin position="422"/>
        <end position="431"/>
    </location>
</feature>
<dbReference type="PROSITE" id="PS50026">
    <property type="entry name" value="EGF_3"/>
    <property type="match status" value="8"/>
</dbReference>
<dbReference type="PROSITE" id="PS00022">
    <property type="entry name" value="EGF_1"/>
    <property type="match status" value="8"/>
</dbReference>
<dbReference type="GO" id="GO:0007157">
    <property type="term" value="P:heterophilic cell-cell adhesion via plasma membrane cell adhesion molecules"/>
    <property type="evidence" value="ECO:0007669"/>
    <property type="project" value="TreeGrafter"/>
</dbReference>
<protein>
    <submittedName>
        <fullName evidence="17">Neurogenic locus notch-like protein 1</fullName>
    </submittedName>
</protein>
<dbReference type="GO" id="GO:0045197">
    <property type="term" value="P:establishment or maintenance of epithelial cell apical/basal polarity"/>
    <property type="evidence" value="ECO:0007669"/>
    <property type="project" value="TreeGrafter"/>
</dbReference>
<dbReference type="PANTHER" id="PTHR24049">
    <property type="entry name" value="CRUMBS FAMILY MEMBER"/>
    <property type="match status" value="1"/>
</dbReference>
<feature type="disulfide bond" evidence="13">
    <location>
        <begin position="233"/>
        <end position="242"/>
    </location>
</feature>
<comment type="caution">
    <text evidence="13">Lacks conserved residue(s) required for the propagation of feature annotation.</text>
</comment>
<feature type="disulfide bond" evidence="13">
    <location>
        <begin position="270"/>
        <end position="279"/>
    </location>
</feature>
<evidence type="ECO:0000256" key="15">
    <source>
        <dbReference type="SAM" id="SignalP"/>
    </source>
</evidence>
<dbReference type="FunFam" id="2.10.25.10:FF:000520">
    <property type="entry name" value="Predicted protein"/>
    <property type="match status" value="1"/>
</dbReference>
<feature type="disulfide bond" evidence="13">
    <location>
        <begin position="460"/>
        <end position="469"/>
    </location>
</feature>
<feature type="disulfide bond" evidence="13">
    <location>
        <begin position="307"/>
        <end position="316"/>
    </location>
</feature>
<evidence type="ECO:0000313" key="17">
    <source>
        <dbReference type="EMBL" id="KAK2553459.1"/>
    </source>
</evidence>
<evidence type="ECO:0000256" key="11">
    <source>
        <dbReference type="ARBA" id="ARBA00023157"/>
    </source>
</evidence>
<name>A0AAD9UXC4_ACRCE</name>
<feature type="domain" description="EGF-like" evidence="16">
    <location>
        <begin position="170"/>
        <end position="206"/>
    </location>
</feature>
<dbReference type="GO" id="GO:0005509">
    <property type="term" value="F:calcium ion binding"/>
    <property type="evidence" value="ECO:0007669"/>
    <property type="project" value="InterPro"/>
</dbReference>
<evidence type="ECO:0000256" key="6">
    <source>
        <dbReference type="ARBA" id="ARBA00022737"/>
    </source>
</evidence>
<evidence type="ECO:0000313" key="18">
    <source>
        <dbReference type="Proteomes" id="UP001249851"/>
    </source>
</evidence>
<keyword evidence="9" id="KW-1133">Transmembrane helix</keyword>
<proteinExistence type="predicted"/>
<keyword evidence="8" id="KW-0914">Notch signaling pathway</keyword>
<keyword evidence="10" id="KW-0472">Membrane</keyword>
<dbReference type="CDD" id="cd00054">
    <property type="entry name" value="EGF_CA"/>
    <property type="match status" value="8"/>
</dbReference>
<dbReference type="PROSITE" id="PS01186">
    <property type="entry name" value="EGF_2"/>
    <property type="match status" value="7"/>
</dbReference>
<accession>A0AAD9UXC4</accession>
<dbReference type="PROSITE" id="PS00010">
    <property type="entry name" value="ASX_HYDROXYL"/>
    <property type="match status" value="1"/>
</dbReference>
<evidence type="ECO:0000256" key="5">
    <source>
        <dbReference type="ARBA" id="ARBA00022729"/>
    </source>
</evidence>
<evidence type="ECO:0000256" key="13">
    <source>
        <dbReference type="PROSITE-ProRule" id="PRU00076"/>
    </source>
</evidence>
<dbReference type="FunFam" id="2.10.25.10:FF:000247">
    <property type="entry name" value="Delta/notch like EGF repeat containing"/>
    <property type="match status" value="3"/>
</dbReference>
<evidence type="ECO:0000256" key="3">
    <source>
        <dbReference type="ARBA" id="ARBA00022536"/>
    </source>
</evidence>
<feature type="domain" description="EGF-like" evidence="16">
    <location>
        <begin position="356"/>
        <end position="393"/>
    </location>
</feature>
<dbReference type="SMART" id="SM00179">
    <property type="entry name" value="EGF_CA"/>
    <property type="match status" value="8"/>
</dbReference>
<dbReference type="PRINTS" id="PR00010">
    <property type="entry name" value="EGFBLOOD"/>
</dbReference>
<dbReference type="Proteomes" id="UP001249851">
    <property type="component" value="Unassembled WGS sequence"/>
</dbReference>
<dbReference type="AlphaFoldDB" id="A0AAD9UXC4"/>
<keyword evidence="2" id="KW-0217">Developmental protein</keyword>
<feature type="disulfide bond" evidence="13">
    <location>
        <begin position="383"/>
        <end position="392"/>
    </location>
</feature>
<feature type="domain" description="EGF-like" evidence="16">
    <location>
        <begin position="434"/>
        <end position="470"/>
    </location>
</feature>
<dbReference type="InterPro" id="IPR001881">
    <property type="entry name" value="EGF-like_Ca-bd_dom"/>
</dbReference>
<organism evidence="17 18">
    <name type="scientific">Acropora cervicornis</name>
    <name type="common">Staghorn coral</name>
    <dbReference type="NCBI Taxonomy" id="6130"/>
    <lineage>
        <taxon>Eukaryota</taxon>
        <taxon>Metazoa</taxon>
        <taxon>Cnidaria</taxon>
        <taxon>Anthozoa</taxon>
        <taxon>Hexacorallia</taxon>
        <taxon>Scleractinia</taxon>
        <taxon>Astrocoeniina</taxon>
        <taxon>Acroporidae</taxon>
        <taxon>Acropora</taxon>
    </lineage>
</organism>
<dbReference type="GO" id="GO:0120025">
    <property type="term" value="C:plasma membrane bounded cell projection"/>
    <property type="evidence" value="ECO:0007669"/>
    <property type="project" value="UniProtKB-ARBA"/>
</dbReference>
<feature type="disulfide bond" evidence="13">
    <location>
        <begin position="403"/>
        <end position="420"/>
    </location>
</feature>
<gene>
    <name evidence="17" type="ORF">P5673_025218</name>
</gene>
<keyword evidence="4" id="KW-0812">Transmembrane</keyword>
<evidence type="ECO:0000256" key="7">
    <source>
        <dbReference type="ARBA" id="ARBA00022837"/>
    </source>
</evidence>
<feature type="compositionally biased region" description="Basic residues" evidence="14">
    <location>
        <begin position="63"/>
        <end position="72"/>
    </location>
</feature>
<feature type="disulfide bond" evidence="13">
    <location>
        <begin position="196"/>
        <end position="205"/>
    </location>
</feature>
<dbReference type="GO" id="GO:0007399">
    <property type="term" value="P:nervous system development"/>
    <property type="evidence" value="ECO:0007669"/>
    <property type="project" value="UniProtKB-ARBA"/>
</dbReference>
<keyword evidence="3 13" id="KW-0245">EGF-like domain</keyword>
<feature type="domain" description="EGF-like" evidence="16">
    <location>
        <begin position="318"/>
        <end position="354"/>
    </location>
</feature>
<evidence type="ECO:0000256" key="1">
    <source>
        <dbReference type="ARBA" id="ARBA00004479"/>
    </source>
</evidence>
<dbReference type="EMBL" id="JARQWQ010000077">
    <property type="protein sequence ID" value="KAK2553459.1"/>
    <property type="molecule type" value="Genomic_DNA"/>
</dbReference>
<dbReference type="SUPFAM" id="SSF57196">
    <property type="entry name" value="EGF/Laminin"/>
    <property type="match status" value="8"/>
</dbReference>
<reference evidence="17" key="1">
    <citation type="journal article" date="2023" name="G3 (Bethesda)">
        <title>Whole genome assembly and annotation of the endangered Caribbean coral Acropora cervicornis.</title>
        <authorList>
            <person name="Selwyn J.D."/>
            <person name="Vollmer S.V."/>
        </authorList>
    </citation>
    <scope>NUCLEOTIDE SEQUENCE</scope>
    <source>
        <strain evidence="17">K2</strain>
    </source>
</reference>
<dbReference type="SMART" id="SM00181">
    <property type="entry name" value="EGF"/>
    <property type="match status" value="8"/>
</dbReference>
<dbReference type="FunFam" id="2.10.25.10:FF:000095">
    <property type="entry name" value="Notch, isoform B"/>
    <property type="match status" value="1"/>
</dbReference>
<feature type="domain" description="EGF-like" evidence="16">
    <location>
        <begin position="244"/>
        <end position="280"/>
    </location>
</feature>
<keyword evidence="7" id="KW-0106">Calcium</keyword>